<protein>
    <submittedName>
        <fullName evidence="1">Uncharacterized protein</fullName>
    </submittedName>
</protein>
<accession>A0A0A9BYP9</accession>
<dbReference type="EMBL" id="GBRH01230547">
    <property type="protein sequence ID" value="JAD67348.1"/>
    <property type="molecule type" value="Transcribed_RNA"/>
</dbReference>
<proteinExistence type="predicted"/>
<reference evidence="1" key="1">
    <citation type="submission" date="2014-09" db="EMBL/GenBank/DDBJ databases">
        <authorList>
            <person name="Magalhaes I.L.F."/>
            <person name="Oliveira U."/>
            <person name="Santos F.R."/>
            <person name="Vidigal T.H.D.A."/>
            <person name="Brescovit A.D."/>
            <person name="Santos A.J."/>
        </authorList>
    </citation>
    <scope>NUCLEOTIDE SEQUENCE</scope>
    <source>
        <tissue evidence="1">Shoot tissue taken approximately 20 cm above the soil surface</tissue>
    </source>
</reference>
<reference evidence="1" key="2">
    <citation type="journal article" date="2015" name="Data Brief">
        <title>Shoot transcriptome of the giant reed, Arundo donax.</title>
        <authorList>
            <person name="Barrero R.A."/>
            <person name="Guerrero F.D."/>
            <person name="Moolhuijzen P."/>
            <person name="Goolsby J.A."/>
            <person name="Tidwell J."/>
            <person name="Bellgard S.E."/>
            <person name="Bellgard M.I."/>
        </authorList>
    </citation>
    <scope>NUCLEOTIDE SEQUENCE</scope>
    <source>
        <tissue evidence="1">Shoot tissue taken approximately 20 cm above the soil surface</tissue>
    </source>
</reference>
<organism evidence="1">
    <name type="scientific">Arundo donax</name>
    <name type="common">Giant reed</name>
    <name type="synonym">Donax arundinaceus</name>
    <dbReference type="NCBI Taxonomy" id="35708"/>
    <lineage>
        <taxon>Eukaryota</taxon>
        <taxon>Viridiplantae</taxon>
        <taxon>Streptophyta</taxon>
        <taxon>Embryophyta</taxon>
        <taxon>Tracheophyta</taxon>
        <taxon>Spermatophyta</taxon>
        <taxon>Magnoliopsida</taxon>
        <taxon>Liliopsida</taxon>
        <taxon>Poales</taxon>
        <taxon>Poaceae</taxon>
        <taxon>PACMAD clade</taxon>
        <taxon>Arundinoideae</taxon>
        <taxon>Arundineae</taxon>
        <taxon>Arundo</taxon>
    </lineage>
</organism>
<sequence>MSVFNNEALVHCFGIDLKDSLCIVESKHWC</sequence>
<dbReference type="AlphaFoldDB" id="A0A0A9BYP9"/>
<name>A0A0A9BYP9_ARUDO</name>
<evidence type="ECO:0000313" key="1">
    <source>
        <dbReference type="EMBL" id="JAD67348.1"/>
    </source>
</evidence>